<comment type="similarity">
    <text evidence="6">Belongs to the ABC-4 integral membrane protein family.</text>
</comment>
<feature type="transmembrane region" description="Helical" evidence="7">
    <location>
        <begin position="367"/>
        <end position="388"/>
    </location>
</feature>
<evidence type="ECO:0000259" key="8">
    <source>
        <dbReference type="Pfam" id="PF02687"/>
    </source>
</evidence>
<organism evidence="10 11">
    <name type="scientific">SAR86 cluster bacterium</name>
    <dbReference type="NCBI Taxonomy" id="2030880"/>
    <lineage>
        <taxon>Bacteria</taxon>
        <taxon>Pseudomonadati</taxon>
        <taxon>Pseudomonadota</taxon>
        <taxon>Gammaproteobacteria</taxon>
        <taxon>SAR86 cluster</taxon>
    </lineage>
</organism>
<feature type="transmembrane region" description="Helical" evidence="7">
    <location>
        <begin position="417"/>
        <end position="440"/>
    </location>
</feature>
<accession>A0A2A4X2K5</accession>
<feature type="transmembrane region" description="Helical" evidence="7">
    <location>
        <begin position="21"/>
        <end position="42"/>
    </location>
</feature>
<feature type="domain" description="MacB-like periplasmic core" evidence="9">
    <location>
        <begin position="21"/>
        <end position="237"/>
    </location>
</feature>
<evidence type="ECO:0008006" key="12">
    <source>
        <dbReference type="Google" id="ProtNLM"/>
    </source>
</evidence>
<keyword evidence="5 7" id="KW-0472">Membrane</keyword>
<dbReference type="InterPro" id="IPR003838">
    <property type="entry name" value="ABC3_permease_C"/>
</dbReference>
<proteinExistence type="inferred from homology"/>
<dbReference type="AlphaFoldDB" id="A0A2A4X2K5"/>
<dbReference type="PANTHER" id="PTHR30572">
    <property type="entry name" value="MEMBRANE COMPONENT OF TRANSPORTER-RELATED"/>
    <property type="match status" value="1"/>
</dbReference>
<evidence type="ECO:0000313" key="10">
    <source>
        <dbReference type="EMBL" id="PCI76287.1"/>
    </source>
</evidence>
<feature type="domain" description="MacB-like periplasmic core" evidence="9">
    <location>
        <begin position="424"/>
        <end position="652"/>
    </location>
</feature>
<dbReference type="PANTHER" id="PTHR30572:SF4">
    <property type="entry name" value="ABC TRANSPORTER PERMEASE YTRF"/>
    <property type="match status" value="1"/>
</dbReference>
<protein>
    <recommendedName>
        <fullName evidence="12">ABC transporter permease</fullName>
    </recommendedName>
</protein>
<evidence type="ECO:0000256" key="5">
    <source>
        <dbReference type="ARBA" id="ARBA00023136"/>
    </source>
</evidence>
<feature type="domain" description="ABC3 transporter permease C-terminal" evidence="8">
    <location>
        <begin position="277"/>
        <end position="395"/>
    </location>
</feature>
<feature type="transmembrane region" description="Helical" evidence="7">
    <location>
        <begin position="271"/>
        <end position="295"/>
    </location>
</feature>
<sequence length="809" mass="87934">MSLLQDIRYSLRLLRKTPIHTFTTVFVLVIGLSLYIASYTMADMRTDKSMPFPNGGSYVFLNGNDPTGQFEQGRNTFDLYTYQRLLDSSKNYSALSAMQFGNATFSDGENYSRQFTSATLSVELLRATAVNPILGRMFTSEDSAIDAENAVIISHNLWQDYYGGNPNVIGSLSRINNQAHNIIGVMPEGFNFPRQENLWLPLERNNSVLPGEGGAMSMAGILAPGVSLANAEAELDSLLTQLVADYPDSYLPRTALVTLYARWGSGEALNMGVISLLIACVTLALTTVNLSSLLFMRSSSRKQELAVRASVGAGSWELVKQVLLESFIICAAGFVFSLLLSSMLLNVMESVFFSDPFWYEFELNTPAVFMAAVVTLFIWIGASATVAYKAKTTQPASMLAEGNKGFGGGGKGNMAKAIVTVEVVLSCFLLVLTGVLVSLIDRTNVRDFGANTENTAVASIDLSTLSIGAEEHREQSQLNYISGLVAELDSVTDISEVAITTAYPGIGGQFGRYQIEENLNSADEDDLEGQETIWVSENYFDVIDVDVIEGRGFDSGDTSLSNDVVILAEDFASRLWADESPVGKRIVATIENEEISLLVVGIIPAIIQTNTTIQAFYEPSLYRPLTQDAPQNMYLLAKYLPQAALTDMAEAVRVAGARVDRNIPIEKFAVWDVQTGDADTLILMSEAFALATFILASIGVFAVLSRTITQRTHEIGIRRALGSSNLRIFMNYGKQGIVFLIAGVVLGCAPAVLAFAYVLIAVFNVNDIAVLPIITLGVTLLMALIIAASCYVPTRMAIRMEPGEALHYE</sequence>
<evidence type="ECO:0000313" key="11">
    <source>
        <dbReference type="Proteomes" id="UP000218767"/>
    </source>
</evidence>
<dbReference type="Proteomes" id="UP000218767">
    <property type="component" value="Unassembled WGS sequence"/>
</dbReference>
<comment type="caution">
    <text evidence="10">The sequence shown here is derived from an EMBL/GenBank/DDBJ whole genome shotgun (WGS) entry which is preliminary data.</text>
</comment>
<dbReference type="Pfam" id="PF02687">
    <property type="entry name" value="FtsX"/>
    <property type="match status" value="2"/>
</dbReference>
<evidence type="ECO:0000259" key="9">
    <source>
        <dbReference type="Pfam" id="PF12704"/>
    </source>
</evidence>
<keyword evidence="4 7" id="KW-1133">Transmembrane helix</keyword>
<evidence type="ECO:0000256" key="1">
    <source>
        <dbReference type="ARBA" id="ARBA00004651"/>
    </source>
</evidence>
<dbReference type="InterPro" id="IPR050250">
    <property type="entry name" value="Macrolide_Exporter_MacB"/>
</dbReference>
<dbReference type="GO" id="GO:0022857">
    <property type="term" value="F:transmembrane transporter activity"/>
    <property type="evidence" value="ECO:0007669"/>
    <property type="project" value="TreeGrafter"/>
</dbReference>
<dbReference type="Pfam" id="PF12704">
    <property type="entry name" value="MacB_PCD"/>
    <property type="match status" value="2"/>
</dbReference>
<evidence type="ECO:0000256" key="6">
    <source>
        <dbReference type="ARBA" id="ARBA00038076"/>
    </source>
</evidence>
<feature type="domain" description="ABC3 transporter permease C-terminal" evidence="8">
    <location>
        <begin position="688"/>
        <end position="802"/>
    </location>
</feature>
<comment type="subcellular location">
    <subcellularLocation>
        <location evidence="1">Cell membrane</location>
        <topology evidence="1">Multi-pass membrane protein</topology>
    </subcellularLocation>
</comment>
<feature type="transmembrane region" description="Helical" evidence="7">
    <location>
        <begin position="737"/>
        <end position="763"/>
    </location>
</feature>
<keyword evidence="3 7" id="KW-0812">Transmembrane</keyword>
<dbReference type="EMBL" id="NVUL01000059">
    <property type="protein sequence ID" value="PCI76287.1"/>
    <property type="molecule type" value="Genomic_DNA"/>
</dbReference>
<evidence type="ECO:0000256" key="3">
    <source>
        <dbReference type="ARBA" id="ARBA00022692"/>
    </source>
</evidence>
<feature type="transmembrane region" description="Helical" evidence="7">
    <location>
        <begin position="322"/>
        <end position="347"/>
    </location>
</feature>
<feature type="transmembrane region" description="Helical" evidence="7">
    <location>
        <begin position="687"/>
        <end position="709"/>
    </location>
</feature>
<dbReference type="GO" id="GO:0005886">
    <property type="term" value="C:plasma membrane"/>
    <property type="evidence" value="ECO:0007669"/>
    <property type="project" value="UniProtKB-SubCell"/>
</dbReference>
<keyword evidence="2" id="KW-1003">Cell membrane</keyword>
<reference evidence="11" key="1">
    <citation type="submission" date="2017-08" db="EMBL/GenBank/DDBJ databases">
        <title>A dynamic microbial community with high functional redundancy inhabits the cold, oxic subseafloor aquifer.</title>
        <authorList>
            <person name="Tully B.J."/>
            <person name="Wheat C.G."/>
            <person name="Glazer B.T."/>
            <person name="Huber J.A."/>
        </authorList>
    </citation>
    <scope>NUCLEOTIDE SEQUENCE [LARGE SCALE GENOMIC DNA]</scope>
</reference>
<name>A0A2A4X2K5_9GAMM</name>
<evidence type="ECO:0000256" key="4">
    <source>
        <dbReference type="ARBA" id="ARBA00022989"/>
    </source>
</evidence>
<evidence type="ECO:0000256" key="2">
    <source>
        <dbReference type="ARBA" id="ARBA00022475"/>
    </source>
</evidence>
<dbReference type="InterPro" id="IPR025857">
    <property type="entry name" value="MacB_PCD"/>
</dbReference>
<feature type="transmembrane region" description="Helical" evidence="7">
    <location>
        <begin position="769"/>
        <end position="792"/>
    </location>
</feature>
<evidence type="ECO:0000256" key="7">
    <source>
        <dbReference type="SAM" id="Phobius"/>
    </source>
</evidence>
<gene>
    <name evidence="10" type="ORF">COB20_10915</name>
</gene>